<comment type="caution">
    <text evidence="1">The sequence shown here is derived from an EMBL/GenBank/DDBJ whole genome shotgun (WGS) entry which is preliminary data.</text>
</comment>
<accession>H1PVN8</accession>
<protein>
    <submittedName>
        <fullName evidence="1">Uncharacterized protein</fullName>
    </submittedName>
</protein>
<dbReference type="AlphaFoldDB" id="H1PVN8"/>
<dbReference type="EMBL" id="AGWJ02000023">
    <property type="protein sequence ID" value="EHO79742.1"/>
    <property type="molecule type" value="Genomic_DNA"/>
</dbReference>
<dbReference type="HOGENOM" id="CLU_2806288_0_0_0"/>
<dbReference type="RefSeq" id="WP_008698190.1">
    <property type="nucleotide sequence ID" value="NZ_KE161009.1"/>
</dbReference>
<keyword evidence="2" id="KW-1185">Reference proteome</keyword>
<proteinExistence type="predicted"/>
<sequence length="67" mass="8223">MEKYTISHSTTQGEADLYIIWKLNGKERELYCFYSEEYKDEAYRELERLNKGLLQPFEDKEEKYVEM</sequence>
<evidence type="ECO:0000313" key="1">
    <source>
        <dbReference type="EMBL" id="EHO79742.1"/>
    </source>
</evidence>
<gene>
    <name evidence="1" type="ORF">HMPREF0402_02481</name>
</gene>
<name>H1PVN8_9FUSO</name>
<dbReference type="Proteomes" id="UP000003233">
    <property type="component" value="Unassembled WGS sequence"/>
</dbReference>
<dbReference type="BioCyc" id="FSP457404-HMP:GTSQ-2506-MONOMER"/>
<evidence type="ECO:0000313" key="2">
    <source>
        <dbReference type="Proteomes" id="UP000003233"/>
    </source>
</evidence>
<reference evidence="1 2" key="1">
    <citation type="submission" date="2012-07" db="EMBL/GenBank/DDBJ databases">
        <title>The Genome Sequence of Fusobacterium ulcerans 12_1B.</title>
        <authorList>
            <consortium name="The Broad Institute Genome Sequencing Platform"/>
            <person name="Earl A."/>
            <person name="Ward D."/>
            <person name="Feldgarden M."/>
            <person name="Gevers D."/>
            <person name="Strauss J."/>
            <person name="Ambrose C.E."/>
            <person name="Allen-Vercoe E."/>
            <person name="Walker B."/>
            <person name="Young S.K."/>
            <person name="Zeng Q."/>
            <person name="Gargeya S."/>
            <person name="Fitzgerald M."/>
            <person name="Haas B."/>
            <person name="Abouelleil A."/>
            <person name="Alvarado L."/>
            <person name="Arachchi H.M."/>
            <person name="Berlin A.M."/>
            <person name="Chapman S.B."/>
            <person name="Goldberg J."/>
            <person name="Griggs A."/>
            <person name="Gujja S."/>
            <person name="Hansen M."/>
            <person name="Howarth C."/>
            <person name="Imamovic A."/>
            <person name="Larimer J."/>
            <person name="McCowen C."/>
            <person name="Montmayeur A."/>
            <person name="Murphy C."/>
            <person name="Neiman D."/>
            <person name="Pearson M."/>
            <person name="Priest M."/>
            <person name="Roberts A."/>
            <person name="Saif S."/>
            <person name="Shea T."/>
            <person name="Sisk P."/>
            <person name="Sykes S."/>
            <person name="Wortman J."/>
            <person name="Nusbaum C."/>
            <person name="Birren B."/>
        </authorList>
    </citation>
    <scope>NUCLEOTIDE SEQUENCE [LARGE SCALE GENOMIC DNA]</scope>
    <source>
        <strain evidence="1 2">12_1B</strain>
    </source>
</reference>
<organism evidence="1 2">
    <name type="scientific">Fusobacterium ulcerans 12-1B</name>
    <dbReference type="NCBI Taxonomy" id="457404"/>
    <lineage>
        <taxon>Bacteria</taxon>
        <taxon>Fusobacteriati</taxon>
        <taxon>Fusobacteriota</taxon>
        <taxon>Fusobacteriia</taxon>
        <taxon>Fusobacteriales</taxon>
        <taxon>Fusobacteriaceae</taxon>
        <taxon>Fusobacterium</taxon>
    </lineage>
</organism>